<dbReference type="AlphaFoldDB" id="A0A0J9WQH2"/>
<dbReference type="Gene3D" id="4.10.240.10">
    <property type="entry name" value="Zn(2)-C6 fungal-type DNA-binding domain"/>
    <property type="match status" value="1"/>
</dbReference>
<evidence type="ECO:0000256" key="1">
    <source>
        <dbReference type="ARBA" id="ARBA00023242"/>
    </source>
</evidence>
<dbReference type="KEGG" id="fox:FOXG_20402"/>
<dbReference type="VEuPathDB" id="FungiDB:FOXG_20402"/>
<organism evidence="4 5">
    <name type="scientific">Fusarium oxysporum f. sp. lycopersici (strain 4287 / CBS 123668 / FGSC 9935 / NRRL 34936)</name>
    <name type="common">Fusarium vascular wilt of tomato</name>
    <dbReference type="NCBI Taxonomy" id="426428"/>
    <lineage>
        <taxon>Eukaryota</taxon>
        <taxon>Fungi</taxon>
        <taxon>Dikarya</taxon>
        <taxon>Ascomycota</taxon>
        <taxon>Pezizomycotina</taxon>
        <taxon>Sordariomycetes</taxon>
        <taxon>Hypocreomycetidae</taxon>
        <taxon>Hypocreales</taxon>
        <taxon>Nectriaceae</taxon>
        <taxon>Fusarium</taxon>
        <taxon>Fusarium oxysporum species complex</taxon>
    </lineage>
</organism>
<evidence type="ECO:0000313" key="4">
    <source>
        <dbReference type="EMBL" id="KNB10777.1"/>
    </source>
</evidence>
<dbReference type="InterPro" id="IPR036864">
    <property type="entry name" value="Zn2-C6_fun-type_DNA-bd_sf"/>
</dbReference>
<dbReference type="RefSeq" id="XP_018248822.1">
    <property type="nucleotide sequence ID" value="XM_018400684.1"/>
</dbReference>
<dbReference type="PROSITE" id="PS00463">
    <property type="entry name" value="ZN2_CY6_FUNGAL_1"/>
    <property type="match status" value="1"/>
</dbReference>
<protein>
    <recommendedName>
        <fullName evidence="3">Zn(2)-C6 fungal-type domain-containing protein</fullName>
    </recommendedName>
</protein>
<name>A0A0J9WQH2_FUSO4</name>
<dbReference type="SMART" id="SM00066">
    <property type="entry name" value="GAL4"/>
    <property type="match status" value="1"/>
</dbReference>
<accession>A0A0J9WQH2</accession>
<reference evidence="4" key="2">
    <citation type="journal article" date="2010" name="Nature">
        <title>Comparative genomics reveals mobile pathogenicity chromosomes in Fusarium.</title>
        <authorList>
            <person name="Ma L.J."/>
            <person name="van der Does H.C."/>
            <person name="Borkovich K.A."/>
            <person name="Coleman J.J."/>
            <person name="Daboussi M.J."/>
            <person name="Di Pietro A."/>
            <person name="Dufresne M."/>
            <person name="Freitag M."/>
            <person name="Grabherr M."/>
            <person name="Henrissat B."/>
            <person name="Houterman P.M."/>
            <person name="Kang S."/>
            <person name="Shim W.B."/>
            <person name="Woloshuk C."/>
            <person name="Xie X."/>
            <person name="Xu J.R."/>
            <person name="Antoniw J."/>
            <person name="Baker S.E."/>
            <person name="Bluhm B.H."/>
            <person name="Breakspear A."/>
            <person name="Brown D.W."/>
            <person name="Butchko R.A."/>
            <person name="Chapman S."/>
            <person name="Coulson R."/>
            <person name="Coutinho P.M."/>
            <person name="Danchin E.G."/>
            <person name="Diener A."/>
            <person name="Gale L.R."/>
            <person name="Gardiner D.M."/>
            <person name="Goff S."/>
            <person name="Hammond-Kosack K.E."/>
            <person name="Hilburn K."/>
            <person name="Hua-Van A."/>
            <person name="Jonkers W."/>
            <person name="Kazan K."/>
            <person name="Kodira C.D."/>
            <person name="Koehrsen M."/>
            <person name="Kumar L."/>
            <person name="Lee Y.H."/>
            <person name="Li L."/>
            <person name="Manners J.M."/>
            <person name="Miranda-Saavedra D."/>
            <person name="Mukherjee M."/>
            <person name="Park G."/>
            <person name="Park J."/>
            <person name="Park S.Y."/>
            <person name="Proctor R.H."/>
            <person name="Regev A."/>
            <person name="Ruiz-Roldan M.C."/>
            <person name="Sain D."/>
            <person name="Sakthikumar S."/>
            <person name="Sykes S."/>
            <person name="Schwartz D.C."/>
            <person name="Turgeon B.G."/>
            <person name="Wapinski I."/>
            <person name="Yoder O."/>
            <person name="Young S."/>
            <person name="Zeng Q."/>
            <person name="Zhou S."/>
            <person name="Galagan J."/>
            <person name="Cuomo C.A."/>
            <person name="Kistler H.C."/>
            <person name="Rep M."/>
        </authorList>
    </citation>
    <scope>NUCLEOTIDE SEQUENCE [LARGE SCALE GENOMIC DNA]</scope>
    <source>
        <strain evidence="4">4287</strain>
    </source>
</reference>
<dbReference type="SUPFAM" id="SSF57701">
    <property type="entry name" value="Zn2/Cys6 DNA-binding domain"/>
    <property type="match status" value="1"/>
</dbReference>
<dbReference type="GO" id="GO:0000981">
    <property type="term" value="F:DNA-binding transcription factor activity, RNA polymerase II-specific"/>
    <property type="evidence" value="ECO:0007669"/>
    <property type="project" value="InterPro"/>
</dbReference>
<dbReference type="Proteomes" id="UP000009097">
    <property type="component" value="Unassembled WGS sequence"/>
</dbReference>
<dbReference type="GeneID" id="28961108"/>
<dbReference type="PANTHER" id="PTHR37534:SF46">
    <property type="entry name" value="ZN(II)2CYS6 TRANSCRIPTION FACTOR (EUROFUNG)"/>
    <property type="match status" value="1"/>
</dbReference>
<dbReference type="InterPro" id="IPR001138">
    <property type="entry name" value="Zn2Cys6_DnaBD"/>
</dbReference>
<evidence type="ECO:0000259" key="3">
    <source>
        <dbReference type="PROSITE" id="PS50048"/>
    </source>
</evidence>
<evidence type="ECO:0000313" key="5">
    <source>
        <dbReference type="Proteomes" id="UP000009097"/>
    </source>
</evidence>
<feature type="compositionally biased region" description="Low complexity" evidence="2">
    <location>
        <begin position="58"/>
        <end position="67"/>
    </location>
</feature>
<dbReference type="PANTHER" id="PTHR37534">
    <property type="entry name" value="TRANSCRIPTIONAL ACTIVATOR PROTEIN UGA3"/>
    <property type="match status" value="1"/>
</dbReference>
<dbReference type="EMBL" id="DS231709">
    <property type="protein sequence ID" value="KNB10777.1"/>
    <property type="molecule type" value="Genomic_DNA"/>
</dbReference>
<dbReference type="Pfam" id="PF00172">
    <property type="entry name" value="Zn_clus"/>
    <property type="match status" value="1"/>
</dbReference>
<dbReference type="PROSITE" id="PS50048">
    <property type="entry name" value="ZN2_CY6_FUNGAL_2"/>
    <property type="match status" value="1"/>
</dbReference>
<evidence type="ECO:0000256" key="2">
    <source>
        <dbReference type="SAM" id="MobiDB-lite"/>
    </source>
</evidence>
<feature type="domain" description="Zn(2)-C6 fungal-type" evidence="3">
    <location>
        <begin position="26"/>
        <end position="56"/>
    </location>
</feature>
<feature type="region of interest" description="Disordered" evidence="2">
    <location>
        <begin position="58"/>
        <end position="86"/>
    </location>
</feature>
<dbReference type="GO" id="GO:0008270">
    <property type="term" value="F:zinc ion binding"/>
    <property type="evidence" value="ECO:0007669"/>
    <property type="project" value="InterPro"/>
</dbReference>
<dbReference type="CDD" id="cd00067">
    <property type="entry name" value="GAL4"/>
    <property type="match status" value="1"/>
</dbReference>
<proteinExistence type="predicted"/>
<reference evidence="4" key="1">
    <citation type="submission" date="2007-04" db="EMBL/GenBank/DDBJ databases">
        <authorList>
            <consortium name="The Broad Institute Genome Sequencing Platform"/>
            <person name="Birren B."/>
            <person name="Lander E."/>
            <person name="Galagan J."/>
            <person name="Nusbaum C."/>
            <person name="Devon K."/>
            <person name="Ma L.-J."/>
            <person name="Jaffe D."/>
            <person name="Butler J."/>
            <person name="Alvarez P."/>
            <person name="Gnerre S."/>
            <person name="Grabherr M."/>
            <person name="Kleber M."/>
            <person name="Mauceli E."/>
            <person name="Brockman W."/>
            <person name="MacCallum I.A."/>
            <person name="Young S."/>
            <person name="LaButti K."/>
            <person name="DeCaprio D."/>
            <person name="Crawford M."/>
            <person name="Koehrsen M."/>
            <person name="Engels R."/>
            <person name="Montgomery P."/>
            <person name="Pearson M."/>
            <person name="Howarth C."/>
            <person name="Larson L."/>
            <person name="White J."/>
            <person name="O'Leary S."/>
            <person name="Kodira C."/>
            <person name="Zeng Q."/>
            <person name="Yandava C."/>
            <person name="Alvarado L."/>
            <person name="Kistler C."/>
            <person name="Shim W.-B."/>
            <person name="Kang S."/>
            <person name="Woloshuk C."/>
        </authorList>
    </citation>
    <scope>NUCLEOTIDE SEQUENCE</scope>
    <source>
        <strain evidence="4">4287</strain>
    </source>
</reference>
<gene>
    <name evidence="4" type="ORF">FOXG_20402</name>
</gene>
<keyword evidence="1" id="KW-0539">Nucleus</keyword>
<sequence length="191" mass="21267">MSAQATQPPSTGTRARRKPILRVKTGCFTCRNRKKKCDETRPVCSGCRRNKIQCRWPSPQLPLQSPPIANDSPSLEPPAQSPTLDSHEGRFLQSFDVDMGIEEVLEDSLALDADHEYVDSDLLRLQSSSSAQDLPLQFCFVAPATGVSVADHDLDQVDYGHADETQTEVQAIQSFEEDETIEDPPISRQRQ</sequence>